<evidence type="ECO:0000313" key="2">
    <source>
        <dbReference type="EMBL" id="TDB47344.1"/>
    </source>
</evidence>
<protein>
    <recommendedName>
        <fullName evidence="1">N-acetyltransferase domain-containing protein</fullName>
    </recommendedName>
</protein>
<accession>A0A4R4J1Q1</accession>
<evidence type="ECO:0000313" key="3">
    <source>
        <dbReference type="Proteomes" id="UP000295598"/>
    </source>
</evidence>
<organism evidence="2 3">
    <name type="scientific">Photorhabdus khanii subsp. guanajuatensis</name>
    <dbReference type="NCBI Taxonomy" id="2100166"/>
    <lineage>
        <taxon>Bacteria</taxon>
        <taxon>Pseudomonadati</taxon>
        <taxon>Pseudomonadota</taxon>
        <taxon>Gammaproteobacteria</taxon>
        <taxon>Enterobacterales</taxon>
        <taxon>Morganellaceae</taxon>
        <taxon>Photorhabdus</taxon>
    </lineage>
</organism>
<dbReference type="SUPFAM" id="SSF55729">
    <property type="entry name" value="Acyl-CoA N-acyltransferases (Nat)"/>
    <property type="match status" value="1"/>
</dbReference>
<dbReference type="EMBL" id="PUJY01000055">
    <property type="protein sequence ID" value="TDB47344.1"/>
    <property type="molecule type" value="Genomic_DNA"/>
</dbReference>
<proteinExistence type="predicted"/>
<dbReference type="InterPro" id="IPR016181">
    <property type="entry name" value="Acyl_CoA_acyltransferase"/>
</dbReference>
<comment type="caution">
    <text evidence="2">The sequence shown here is derived from an EMBL/GenBank/DDBJ whole genome shotgun (WGS) entry which is preliminary data.</text>
</comment>
<dbReference type="GO" id="GO:0016747">
    <property type="term" value="F:acyltransferase activity, transferring groups other than amino-acyl groups"/>
    <property type="evidence" value="ECO:0007669"/>
    <property type="project" value="InterPro"/>
</dbReference>
<gene>
    <name evidence="2" type="ORF">C5467_20980</name>
</gene>
<dbReference type="InterPro" id="IPR000182">
    <property type="entry name" value="GNAT_dom"/>
</dbReference>
<evidence type="ECO:0000259" key="1">
    <source>
        <dbReference type="PROSITE" id="PS51186"/>
    </source>
</evidence>
<reference evidence="2 3" key="1">
    <citation type="journal article" date="2019" name="Int. J. Syst. Evol. Microbiol.">
        <title>Photorhabdus khanii subsp. guanajuatensis subsp. nov., isolated from Heterorhabditis atacamensis, and Photorhabdus luminescens subsp. mexicana subsp. nov., isolated from Heterorhabditis mexicana entomopathogenic nematodes.</title>
        <authorList>
            <person name="Machado R.A.R."/>
            <person name="Bruno P."/>
            <person name="Arce C.C.M."/>
            <person name="Liechti N."/>
            <person name="Kohler A."/>
            <person name="Bernal J."/>
            <person name="Bruggmann R."/>
            <person name="Turlings T.C.J."/>
        </authorList>
    </citation>
    <scope>NUCLEOTIDE SEQUENCE [LARGE SCALE GENOMIC DNA]</scope>
    <source>
        <strain evidence="2 3">MEX20-17</strain>
    </source>
</reference>
<sequence length="96" mass="10819">MIRPFNAQDMDTILDIWLSASLIAHKFIVSPPTQGSGIGKQLINHAKNLRNKLELEVYCQNKNAIGFYLSCGFVEKGETIDKNTNNPALFMEYIDT</sequence>
<feature type="domain" description="N-acetyltransferase" evidence="1">
    <location>
        <begin position="1"/>
        <end position="96"/>
    </location>
</feature>
<dbReference type="Pfam" id="PF13508">
    <property type="entry name" value="Acetyltransf_7"/>
    <property type="match status" value="1"/>
</dbReference>
<name>A0A4R4J1Q1_9GAMM</name>
<dbReference type="Proteomes" id="UP000295598">
    <property type="component" value="Unassembled WGS sequence"/>
</dbReference>
<dbReference type="PROSITE" id="PS51186">
    <property type="entry name" value="GNAT"/>
    <property type="match status" value="1"/>
</dbReference>
<dbReference type="Gene3D" id="3.40.630.30">
    <property type="match status" value="1"/>
</dbReference>
<dbReference type="AlphaFoldDB" id="A0A4R4J1Q1"/>